<feature type="transmembrane region" description="Helical" evidence="7">
    <location>
        <begin position="90"/>
        <end position="114"/>
    </location>
</feature>
<dbReference type="AlphaFoldDB" id="A0A060T2R5"/>
<dbReference type="PROSITE" id="PS51751">
    <property type="entry name" value="EXPERA"/>
    <property type="match status" value="1"/>
</dbReference>
<evidence type="ECO:0000313" key="9">
    <source>
        <dbReference type="EMBL" id="CDP35089.1"/>
    </source>
</evidence>
<dbReference type="PANTHER" id="PTHR31204:SF1">
    <property type="entry name" value="SIGMA INTRACELLULAR RECEPTOR 2"/>
    <property type="match status" value="1"/>
</dbReference>
<reference evidence="9" key="2">
    <citation type="submission" date="2014-06" db="EMBL/GenBank/DDBJ databases">
        <title>The complete genome of Blastobotrys (Arxula) adeninivorans LS3 - a yeast of biotechnological interest.</title>
        <authorList>
            <person name="Kunze G."/>
            <person name="Gaillardin C."/>
            <person name="Czernicka M."/>
            <person name="Durrens P."/>
            <person name="Martin T."/>
            <person name="Boer E."/>
            <person name="Gabaldon T."/>
            <person name="Cruz J."/>
            <person name="Talla E."/>
            <person name="Marck C."/>
            <person name="Goffeau A."/>
            <person name="Barbe V."/>
            <person name="Baret P."/>
            <person name="Baronian K."/>
            <person name="Beier S."/>
            <person name="Bleykasten C."/>
            <person name="Bode R."/>
            <person name="Casaregola S."/>
            <person name="Despons L."/>
            <person name="Fairhead C."/>
            <person name="Giersberg M."/>
            <person name="Gierski P."/>
            <person name="Hahnel U."/>
            <person name="Hartmann A."/>
            <person name="Jankowska D."/>
            <person name="Jubin C."/>
            <person name="Jung P."/>
            <person name="Lafontaine I."/>
            <person name="Leh-Louis V."/>
            <person name="Lemaire M."/>
            <person name="Marcet-Houben M."/>
            <person name="Mascher M."/>
            <person name="Morel G."/>
            <person name="Richard G.-F."/>
            <person name="Riechen J."/>
            <person name="Sacerdot C."/>
            <person name="Sarkar A."/>
            <person name="Savel G."/>
            <person name="Schacherer J."/>
            <person name="Sherman D."/>
            <person name="Straub M.-L."/>
            <person name="Stein N."/>
            <person name="Thierry A."/>
            <person name="Trautwein-Schult A."/>
            <person name="Westhof E."/>
            <person name="Worch S."/>
            <person name="Dujon B."/>
            <person name="Souciet J.-L."/>
            <person name="Wincker P."/>
            <person name="Scholz U."/>
            <person name="Neuveglise N."/>
        </authorList>
    </citation>
    <scope>NUCLEOTIDE SEQUENCE</scope>
    <source>
        <strain evidence="9">LS3</strain>
    </source>
</reference>
<evidence type="ECO:0000256" key="4">
    <source>
        <dbReference type="ARBA" id="ARBA00022824"/>
    </source>
</evidence>
<proteinExistence type="inferred from homology"/>
<evidence type="ECO:0000256" key="2">
    <source>
        <dbReference type="ARBA" id="ARBA00009096"/>
    </source>
</evidence>
<dbReference type="EMBL" id="HG937693">
    <property type="protein sequence ID" value="CDP35089.1"/>
    <property type="molecule type" value="Genomic_DNA"/>
</dbReference>
<evidence type="ECO:0000256" key="3">
    <source>
        <dbReference type="ARBA" id="ARBA00022692"/>
    </source>
</evidence>
<protein>
    <recommendedName>
        <fullName evidence="7">Efficient mitochondria targeting-associated protein 19</fullName>
    </recommendedName>
</protein>
<dbReference type="InterPro" id="IPR016964">
    <property type="entry name" value="Sigma2_recept"/>
</dbReference>
<keyword evidence="3 7" id="KW-0812">Transmembrane</keyword>
<organism evidence="9">
    <name type="scientific">Blastobotrys adeninivorans</name>
    <name type="common">Yeast</name>
    <name type="synonym">Arxula adeninivorans</name>
    <dbReference type="NCBI Taxonomy" id="409370"/>
    <lineage>
        <taxon>Eukaryota</taxon>
        <taxon>Fungi</taxon>
        <taxon>Dikarya</taxon>
        <taxon>Ascomycota</taxon>
        <taxon>Saccharomycotina</taxon>
        <taxon>Dipodascomycetes</taxon>
        <taxon>Dipodascales</taxon>
        <taxon>Trichomonascaceae</taxon>
        <taxon>Blastobotrys</taxon>
    </lineage>
</organism>
<reference evidence="9" key="1">
    <citation type="submission" date="2014-02" db="EMBL/GenBank/DDBJ databases">
        <authorList>
            <person name="Genoscope - CEA"/>
        </authorList>
    </citation>
    <scope>NUCLEOTIDE SEQUENCE</scope>
    <source>
        <strain evidence="9">LS3</strain>
    </source>
</reference>
<comment type="similarity">
    <text evidence="2">Belongs to the TMEM97/sigma-2 receptor family.</text>
</comment>
<dbReference type="PIRSF" id="PIRSF031032">
    <property type="entry name" value="TMP_97_prd"/>
    <property type="match status" value="1"/>
</dbReference>
<dbReference type="GO" id="GO:0005789">
    <property type="term" value="C:endoplasmic reticulum membrane"/>
    <property type="evidence" value="ECO:0007669"/>
    <property type="project" value="UniProtKB-SubCell"/>
</dbReference>
<accession>A0A060T2R5</accession>
<feature type="transmembrane region" description="Helical" evidence="7">
    <location>
        <begin position="63"/>
        <end position="83"/>
    </location>
</feature>
<evidence type="ECO:0000256" key="7">
    <source>
        <dbReference type="PIRNR" id="PIRNR031032"/>
    </source>
</evidence>
<feature type="domain" description="EXPERA" evidence="8">
    <location>
        <begin position="4"/>
        <end position="140"/>
    </location>
</feature>
<dbReference type="InterPro" id="IPR033118">
    <property type="entry name" value="EXPERA"/>
</dbReference>
<evidence type="ECO:0000256" key="6">
    <source>
        <dbReference type="ARBA" id="ARBA00023136"/>
    </source>
</evidence>
<evidence type="ECO:0000259" key="8">
    <source>
        <dbReference type="PROSITE" id="PS51751"/>
    </source>
</evidence>
<feature type="transmembrane region" description="Helical" evidence="7">
    <location>
        <begin position="7"/>
        <end position="28"/>
    </location>
</feature>
<keyword evidence="6 7" id="KW-0472">Membrane</keyword>
<evidence type="ECO:0000256" key="1">
    <source>
        <dbReference type="ARBA" id="ARBA00004477"/>
    </source>
</evidence>
<sequence length="158" mass="17987">MNGRDKFYVAYFVMHLVISVVMDSGAVIPEQYQFGLQRQLNQFHIEQNNDLLMAAPPTWLKSFLWIELVFQVPFFVIGAIGLCKGCKKTYPLILVYCVEAAVTTFGCLAEVSFMDALTTSEKINLAAMYMPMVLIPVVMGIDFYRRILSWIPGKEKTQ</sequence>
<keyword evidence="4 7" id="KW-0256">Endoplasmic reticulum</keyword>
<evidence type="ECO:0000256" key="5">
    <source>
        <dbReference type="ARBA" id="ARBA00022989"/>
    </source>
</evidence>
<dbReference type="PhylomeDB" id="A0A060T2R5"/>
<feature type="transmembrane region" description="Helical" evidence="7">
    <location>
        <begin position="126"/>
        <end position="144"/>
    </location>
</feature>
<dbReference type="InterPro" id="IPR051987">
    <property type="entry name" value="Sigma-2_receptor-like"/>
</dbReference>
<keyword evidence="5 7" id="KW-1133">Transmembrane helix</keyword>
<dbReference type="Pfam" id="PF05241">
    <property type="entry name" value="EBP"/>
    <property type="match status" value="1"/>
</dbReference>
<comment type="subcellular location">
    <subcellularLocation>
        <location evidence="1">Endoplasmic reticulum membrane</location>
        <topology evidence="1">Multi-pass membrane protein</topology>
    </subcellularLocation>
</comment>
<gene>
    <name evidence="9" type="ORF">GNLVRS02_ARAD1C27346g</name>
</gene>
<name>A0A060T2R5_BLAAD</name>
<dbReference type="PANTHER" id="PTHR31204">
    <property type="entry name" value="SIGMA INTRACELLULAR RECEPTOR 2"/>
    <property type="match status" value="1"/>
</dbReference>